<sequence length="145" mass="16992">MSKRASDEREILNTLNEFPRVVDRNQWDRVGEVFAEDVRFNYGDGQEQQGLDALLQQFRSFHDRCSAMQHLIGSVQLELDGNRAVTRAYVQARHQGKGAYEQSFYDTHGEYSDQWARRPEGWRIVRRDAHWVLSMGEPKVLFDSE</sequence>
<evidence type="ECO:0000313" key="2">
    <source>
        <dbReference type="EMBL" id="MBA6413679.1"/>
    </source>
</evidence>
<dbReference type="RefSeq" id="WP_182173501.1">
    <property type="nucleotide sequence ID" value="NZ_JACFXU010000015.1"/>
</dbReference>
<dbReference type="InterPro" id="IPR032710">
    <property type="entry name" value="NTF2-like_dom_sf"/>
</dbReference>
<keyword evidence="3" id="KW-1185">Reference proteome</keyword>
<dbReference type="Pfam" id="PF13577">
    <property type="entry name" value="SnoaL_4"/>
    <property type="match status" value="1"/>
</dbReference>
<evidence type="ECO:0000313" key="3">
    <source>
        <dbReference type="Proteomes" id="UP000539350"/>
    </source>
</evidence>
<reference evidence="2 3" key="1">
    <citation type="submission" date="2020-07" db="EMBL/GenBank/DDBJ databases">
        <title>Halieaceae bacterium, F7430, whole genome shotgun sequencing project.</title>
        <authorList>
            <person name="Jiang S."/>
            <person name="Liu Z.W."/>
            <person name="Du Z.J."/>
        </authorList>
    </citation>
    <scope>NUCLEOTIDE SEQUENCE [LARGE SCALE GENOMIC DNA]</scope>
    <source>
        <strain evidence="2 3">F7430</strain>
    </source>
</reference>
<gene>
    <name evidence="2" type="ORF">H2508_11220</name>
</gene>
<dbReference type="EMBL" id="JACFXU010000015">
    <property type="protein sequence ID" value="MBA6413679.1"/>
    <property type="molecule type" value="Genomic_DNA"/>
</dbReference>
<name>A0A7W2TXC6_9GAMM</name>
<protein>
    <submittedName>
        <fullName evidence="2">Nuclear transport factor 2 family protein</fullName>
    </submittedName>
</protein>
<dbReference type="SUPFAM" id="SSF54427">
    <property type="entry name" value="NTF2-like"/>
    <property type="match status" value="1"/>
</dbReference>
<organism evidence="2 3">
    <name type="scientific">Sediminihaliea albiluteola</name>
    <dbReference type="NCBI Taxonomy" id="2758564"/>
    <lineage>
        <taxon>Bacteria</taxon>
        <taxon>Pseudomonadati</taxon>
        <taxon>Pseudomonadota</taxon>
        <taxon>Gammaproteobacteria</taxon>
        <taxon>Cellvibrionales</taxon>
        <taxon>Halieaceae</taxon>
        <taxon>Sediminihaliea</taxon>
    </lineage>
</organism>
<dbReference type="Gene3D" id="3.10.450.50">
    <property type="match status" value="1"/>
</dbReference>
<dbReference type="InterPro" id="IPR037401">
    <property type="entry name" value="SnoaL-like"/>
</dbReference>
<feature type="domain" description="SnoaL-like" evidence="1">
    <location>
        <begin position="4"/>
        <end position="128"/>
    </location>
</feature>
<dbReference type="Proteomes" id="UP000539350">
    <property type="component" value="Unassembled WGS sequence"/>
</dbReference>
<accession>A0A7W2TXC6</accession>
<dbReference type="AlphaFoldDB" id="A0A7W2TXC6"/>
<comment type="caution">
    <text evidence="2">The sequence shown here is derived from an EMBL/GenBank/DDBJ whole genome shotgun (WGS) entry which is preliminary data.</text>
</comment>
<dbReference type="CDD" id="cd00531">
    <property type="entry name" value="NTF2_like"/>
    <property type="match status" value="1"/>
</dbReference>
<proteinExistence type="predicted"/>
<evidence type="ECO:0000259" key="1">
    <source>
        <dbReference type="Pfam" id="PF13577"/>
    </source>
</evidence>